<organism evidence="2 3">
    <name type="scientific">Pigmentiphaga soli</name>
    <dbReference type="NCBI Taxonomy" id="1007095"/>
    <lineage>
        <taxon>Bacteria</taxon>
        <taxon>Pseudomonadati</taxon>
        <taxon>Pseudomonadota</taxon>
        <taxon>Betaproteobacteria</taxon>
        <taxon>Burkholderiales</taxon>
        <taxon>Alcaligenaceae</taxon>
        <taxon>Pigmentiphaga</taxon>
    </lineage>
</organism>
<name>A0ABP8GM38_9BURK</name>
<accession>A0ABP8GM38</accession>
<comment type="similarity">
    <text evidence="1">Belongs to the UPF0065 (bug) family.</text>
</comment>
<dbReference type="PANTHER" id="PTHR42928">
    <property type="entry name" value="TRICARBOXYLATE-BINDING PROTEIN"/>
    <property type="match status" value="1"/>
</dbReference>
<keyword evidence="3" id="KW-1185">Reference proteome</keyword>
<dbReference type="Pfam" id="PF03401">
    <property type="entry name" value="TctC"/>
    <property type="match status" value="1"/>
</dbReference>
<proteinExistence type="inferred from homology"/>
<gene>
    <name evidence="2" type="ORF">GCM10023144_10810</name>
</gene>
<sequence>MTMETLLKFDTAPHLTAPRREAAPAGCNRGRRDILAAAFGASAMFAMPGARAQPSQNRLVKITVPQTAGTTNDLVARVLAPHFAEQTGRPCMVENRVGASGLIGMDSVAKAAPDGDTLLNNVSNTLTIPYFYKSVPFDVLADFEPIGVEGYGNHALVVHQSLPVANVQEFIAYAKARPGQLNYASPGLGTHHHLCMELMQSMTGIKLTHIPYKGSAGATTDVLAGQVQTMILPIQIAVANARTGKIRVLGGTRKERFALFPDVPAIAEQGLADFDVEPWFALWAPRGTPRDVVLRYNRLLNETLARDDVRQALAKQGLIPTPDTPEALARKARAEYEMWGKVVAAMNIRPE</sequence>
<evidence type="ECO:0000256" key="1">
    <source>
        <dbReference type="ARBA" id="ARBA00006987"/>
    </source>
</evidence>
<dbReference type="InterPro" id="IPR005064">
    <property type="entry name" value="BUG"/>
</dbReference>
<dbReference type="SUPFAM" id="SSF53850">
    <property type="entry name" value="Periplasmic binding protein-like II"/>
    <property type="match status" value="1"/>
</dbReference>
<dbReference type="Gene3D" id="3.40.190.150">
    <property type="entry name" value="Bordetella uptake gene, domain 1"/>
    <property type="match status" value="1"/>
</dbReference>
<dbReference type="Proteomes" id="UP001501671">
    <property type="component" value="Unassembled WGS sequence"/>
</dbReference>
<dbReference type="Gene3D" id="3.40.190.10">
    <property type="entry name" value="Periplasmic binding protein-like II"/>
    <property type="match status" value="1"/>
</dbReference>
<dbReference type="PANTHER" id="PTHR42928:SF5">
    <property type="entry name" value="BLR1237 PROTEIN"/>
    <property type="match status" value="1"/>
</dbReference>
<evidence type="ECO:0000313" key="2">
    <source>
        <dbReference type="EMBL" id="GAA4326853.1"/>
    </source>
</evidence>
<reference evidence="3" key="1">
    <citation type="journal article" date="2019" name="Int. J. Syst. Evol. Microbiol.">
        <title>The Global Catalogue of Microorganisms (GCM) 10K type strain sequencing project: providing services to taxonomists for standard genome sequencing and annotation.</title>
        <authorList>
            <consortium name="The Broad Institute Genomics Platform"/>
            <consortium name="The Broad Institute Genome Sequencing Center for Infectious Disease"/>
            <person name="Wu L."/>
            <person name="Ma J."/>
        </authorList>
    </citation>
    <scope>NUCLEOTIDE SEQUENCE [LARGE SCALE GENOMIC DNA]</scope>
    <source>
        <strain evidence="3">JCM 17666</strain>
    </source>
</reference>
<comment type="caution">
    <text evidence="2">The sequence shown here is derived from an EMBL/GenBank/DDBJ whole genome shotgun (WGS) entry which is preliminary data.</text>
</comment>
<dbReference type="EMBL" id="BAABFO010000004">
    <property type="protein sequence ID" value="GAA4326853.1"/>
    <property type="molecule type" value="Genomic_DNA"/>
</dbReference>
<dbReference type="InterPro" id="IPR042100">
    <property type="entry name" value="Bug_dom1"/>
</dbReference>
<protein>
    <submittedName>
        <fullName evidence="2">Tripartite tricarboxylate transporter substrate binding protein</fullName>
    </submittedName>
</protein>
<dbReference type="PIRSF" id="PIRSF017082">
    <property type="entry name" value="YflP"/>
    <property type="match status" value="1"/>
</dbReference>
<evidence type="ECO:0000313" key="3">
    <source>
        <dbReference type="Proteomes" id="UP001501671"/>
    </source>
</evidence>